<keyword evidence="5 6" id="KW-0067">ATP-binding</keyword>
<evidence type="ECO:0000256" key="4">
    <source>
        <dbReference type="ARBA" id="ARBA00022741"/>
    </source>
</evidence>
<evidence type="ECO:0000256" key="6">
    <source>
        <dbReference type="HAMAP-Rule" id="MF_00836"/>
    </source>
</evidence>
<dbReference type="GO" id="GO:0005524">
    <property type="term" value="F:ATP binding"/>
    <property type="evidence" value="ECO:0007669"/>
    <property type="project" value="UniProtKB-KW"/>
</dbReference>
<keyword evidence="9" id="KW-1185">Reference proteome</keyword>
<dbReference type="InterPro" id="IPR008145">
    <property type="entry name" value="GK/Ca_channel_bsu"/>
</dbReference>
<gene>
    <name evidence="6 8" type="primary">phnN</name>
    <name evidence="8" type="ORF">Mame_01062</name>
</gene>
<dbReference type="SMART" id="SM00072">
    <property type="entry name" value="GuKc"/>
    <property type="match status" value="1"/>
</dbReference>
<accession>A0A1U9YYA8</accession>
<dbReference type="EMBL" id="CP020330">
    <property type="protein sequence ID" value="AQZ50433.1"/>
    <property type="molecule type" value="Genomic_DNA"/>
</dbReference>
<protein>
    <recommendedName>
        <fullName evidence="6">Ribose 1,5-bisphosphate phosphokinase PhnN</fullName>
        <ecNumber evidence="6">2.7.4.23</ecNumber>
    </recommendedName>
    <alternativeName>
        <fullName evidence="6">Ribose 1,5-bisphosphokinase</fullName>
    </alternativeName>
</protein>
<dbReference type="EC" id="2.7.4.23" evidence="6"/>
<comment type="catalytic activity">
    <reaction evidence="1 6">
        <text>alpha-D-ribose 1,5-bisphosphate + ATP = 5-phospho-alpha-D-ribose 1-diphosphate + ADP</text>
        <dbReference type="Rhea" id="RHEA:20109"/>
        <dbReference type="ChEBI" id="CHEBI:30616"/>
        <dbReference type="ChEBI" id="CHEBI:58017"/>
        <dbReference type="ChEBI" id="CHEBI:68688"/>
        <dbReference type="ChEBI" id="CHEBI:456216"/>
        <dbReference type="EC" id="2.7.4.23"/>
    </reaction>
</comment>
<evidence type="ECO:0000256" key="2">
    <source>
        <dbReference type="ARBA" id="ARBA00005069"/>
    </source>
</evidence>
<dbReference type="KEGG" id="mmed:Mame_01062"/>
<feature type="domain" description="Guanylate kinase/L-type calcium channel beta subunit" evidence="7">
    <location>
        <begin position="2"/>
        <end position="177"/>
    </location>
</feature>
<proteinExistence type="inferred from homology"/>
<comment type="pathway">
    <text evidence="2 6">Metabolic intermediate biosynthesis; 5-phospho-alpha-D-ribose 1-diphosphate biosynthesis; 5-phospho-alpha-D-ribose 1-diphosphate from D-ribose 5-phosphate (route II): step 3/3.</text>
</comment>
<dbReference type="SUPFAM" id="SSF52540">
    <property type="entry name" value="P-loop containing nucleoside triphosphate hydrolases"/>
    <property type="match status" value="1"/>
</dbReference>
<evidence type="ECO:0000256" key="5">
    <source>
        <dbReference type="ARBA" id="ARBA00022840"/>
    </source>
</evidence>
<dbReference type="UniPathway" id="UPA00087">
    <property type="reaction ID" value="UER00175"/>
</dbReference>
<evidence type="ECO:0000256" key="1">
    <source>
        <dbReference type="ARBA" id="ARBA00000373"/>
    </source>
</evidence>
<comment type="similarity">
    <text evidence="6">Belongs to the ribose 1,5-bisphosphokinase family.</text>
</comment>
<evidence type="ECO:0000313" key="9">
    <source>
        <dbReference type="Proteomes" id="UP000191135"/>
    </source>
</evidence>
<evidence type="ECO:0000259" key="7">
    <source>
        <dbReference type="SMART" id="SM00072"/>
    </source>
</evidence>
<keyword evidence="8" id="KW-0418">Kinase</keyword>
<dbReference type="RefSeq" id="WP_018064785.1">
    <property type="nucleotide sequence ID" value="NZ_AQWH01000009.1"/>
</dbReference>
<name>A0A1U9YYA8_9HYPH</name>
<dbReference type="HAMAP" id="MF_00836">
    <property type="entry name" value="PhnN"/>
    <property type="match status" value="1"/>
</dbReference>
<keyword evidence="4 6" id="KW-0547">Nucleotide-binding</keyword>
<dbReference type="GO" id="GO:0033863">
    <property type="term" value="F:ribose 1,5-bisphosphate phosphokinase activity"/>
    <property type="evidence" value="ECO:0007669"/>
    <property type="project" value="UniProtKB-UniRule"/>
</dbReference>
<dbReference type="OrthoDB" id="341217at2"/>
<dbReference type="Gene3D" id="3.40.50.300">
    <property type="entry name" value="P-loop containing nucleotide triphosphate hydrolases"/>
    <property type="match status" value="1"/>
</dbReference>
<dbReference type="InterPro" id="IPR012699">
    <property type="entry name" value="PhnN"/>
</dbReference>
<dbReference type="NCBIfam" id="TIGR02322">
    <property type="entry name" value="phosphon_PhnN"/>
    <property type="match status" value="1"/>
</dbReference>
<dbReference type="GO" id="GO:0006015">
    <property type="term" value="P:5-phosphoribose 1-diphosphate biosynthetic process"/>
    <property type="evidence" value="ECO:0007669"/>
    <property type="project" value="UniProtKB-UniRule"/>
</dbReference>
<organism evidence="8 9">
    <name type="scientific">Martelella mediterranea DSM 17316</name>
    <dbReference type="NCBI Taxonomy" id="1122214"/>
    <lineage>
        <taxon>Bacteria</taxon>
        <taxon>Pseudomonadati</taxon>
        <taxon>Pseudomonadota</taxon>
        <taxon>Alphaproteobacteria</taxon>
        <taxon>Hyphomicrobiales</taxon>
        <taxon>Aurantimonadaceae</taxon>
        <taxon>Martelella</taxon>
    </lineage>
</organism>
<comment type="function">
    <text evidence="6">Catalyzes the phosphorylation of ribose 1,5-bisphosphate to 5-phospho-D-ribosyl alpha-1-diphosphate (PRPP).</text>
</comment>
<keyword evidence="3 6" id="KW-0808">Transferase</keyword>
<dbReference type="STRING" id="1122214.Mame_01062"/>
<reference evidence="8 9" key="1">
    <citation type="submission" date="2017-03" db="EMBL/GenBank/DDBJ databases">
        <title>Foreign affairs: Plasmid Transfer between Roseobacters and Rhizobia.</title>
        <authorList>
            <person name="Bartling P."/>
            <person name="Bunk B."/>
            <person name="Overmann J."/>
            <person name="Brinkmann H."/>
            <person name="Petersen J."/>
        </authorList>
    </citation>
    <scope>NUCLEOTIDE SEQUENCE [LARGE SCALE GENOMIC DNA]</scope>
    <source>
        <strain evidence="8 9">MACL11</strain>
    </source>
</reference>
<dbReference type="InterPro" id="IPR027417">
    <property type="entry name" value="P-loop_NTPase"/>
</dbReference>
<evidence type="ECO:0000256" key="3">
    <source>
        <dbReference type="ARBA" id="ARBA00022679"/>
    </source>
</evidence>
<feature type="binding site" evidence="6">
    <location>
        <begin position="6"/>
        <end position="13"/>
    </location>
    <ligand>
        <name>ATP</name>
        <dbReference type="ChEBI" id="CHEBI:30616"/>
    </ligand>
</feature>
<dbReference type="GO" id="GO:0019634">
    <property type="term" value="P:organic phosphonate metabolic process"/>
    <property type="evidence" value="ECO:0007669"/>
    <property type="project" value="UniProtKB-UniRule"/>
</dbReference>
<sequence length="180" mass="19065">MIVVVGPSGAGKDSLINYAAALCNQPRFAVVRRVITRPSDHDSEIHDTMSPDAFAARRAAGGFAVVWSAHGLEYGIPAEHRAFVANGGVALCNGSRKALADFRAAFARLTVVNVTARPEILAERLAARGREGPDQITARLARSTMAVHGDFDVVTIDNSGTLETAGDQLVALIRDCLSEP</sequence>
<dbReference type="eggNOG" id="COG3709">
    <property type="taxonomic scope" value="Bacteria"/>
</dbReference>
<dbReference type="Proteomes" id="UP000191135">
    <property type="component" value="Chromosome"/>
</dbReference>
<evidence type="ECO:0000313" key="8">
    <source>
        <dbReference type="EMBL" id="AQZ50433.1"/>
    </source>
</evidence>
<dbReference type="AlphaFoldDB" id="A0A1U9YYA8"/>